<dbReference type="GO" id="GO:0005884">
    <property type="term" value="C:actin filament"/>
    <property type="evidence" value="ECO:0000318"/>
    <property type="project" value="GO_Central"/>
</dbReference>
<gene>
    <name evidence="4" type="ORF">NEMVEDRAFT_v1g84837</name>
</gene>
<protein>
    <recommendedName>
        <fullName evidence="6">Tropomyosin</fullName>
    </recommendedName>
</protein>
<dbReference type="Proteomes" id="UP000001593">
    <property type="component" value="Unassembled WGS sequence"/>
</dbReference>
<dbReference type="FunFam" id="1.20.5.170:FF:000250">
    <property type="entry name" value="Predicted protein"/>
    <property type="match status" value="1"/>
</dbReference>
<dbReference type="EMBL" id="DS469516">
    <property type="protein sequence ID" value="EDO47978.1"/>
    <property type="molecule type" value="Genomic_DNA"/>
</dbReference>
<keyword evidence="2 3" id="KW-0175">Coiled coil</keyword>
<dbReference type="AlphaFoldDB" id="A7RKG4"/>
<dbReference type="PRINTS" id="PR00194">
    <property type="entry name" value="TROPOMYOSIN"/>
</dbReference>
<dbReference type="OMA" id="ESERRCM"/>
<organism evidence="4 5">
    <name type="scientific">Nematostella vectensis</name>
    <name type="common">Starlet sea anemone</name>
    <dbReference type="NCBI Taxonomy" id="45351"/>
    <lineage>
        <taxon>Eukaryota</taxon>
        <taxon>Metazoa</taxon>
        <taxon>Cnidaria</taxon>
        <taxon>Anthozoa</taxon>
        <taxon>Hexacorallia</taxon>
        <taxon>Actiniaria</taxon>
        <taxon>Edwardsiidae</taxon>
        <taxon>Nematostella</taxon>
    </lineage>
</organism>
<accession>A7RKG4</accession>
<name>A7RKG4_NEMVE</name>
<comment type="similarity">
    <text evidence="1">Belongs to the tropomyosin family.</text>
</comment>
<evidence type="ECO:0000256" key="1">
    <source>
        <dbReference type="ARBA" id="ARBA00009036"/>
    </source>
</evidence>
<dbReference type="KEGG" id="nve:5520127"/>
<feature type="coiled-coil region" evidence="3">
    <location>
        <begin position="183"/>
        <end position="231"/>
    </location>
</feature>
<feature type="coiled-coil region" evidence="3">
    <location>
        <begin position="1"/>
        <end position="49"/>
    </location>
</feature>
<dbReference type="eggNOG" id="KOG1003">
    <property type="taxonomic scope" value="Eukaryota"/>
</dbReference>
<dbReference type="SUPFAM" id="SSF57997">
    <property type="entry name" value="Tropomyosin"/>
    <property type="match status" value="1"/>
</dbReference>
<evidence type="ECO:0000313" key="5">
    <source>
        <dbReference type="Proteomes" id="UP000001593"/>
    </source>
</evidence>
<dbReference type="InterPro" id="IPR000533">
    <property type="entry name" value="Tropomyosin"/>
</dbReference>
<dbReference type="GO" id="GO:0006936">
    <property type="term" value="P:muscle contraction"/>
    <property type="evidence" value="ECO:0000318"/>
    <property type="project" value="GO_Central"/>
</dbReference>
<dbReference type="PhylomeDB" id="A7RKG4"/>
<dbReference type="GO" id="GO:0007015">
    <property type="term" value="P:actin filament organization"/>
    <property type="evidence" value="ECO:0000318"/>
    <property type="project" value="GO_Central"/>
</dbReference>
<keyword evidence="5" id="KW-1185">Reference proteome</keyword>
<evidence type="ECO:0000256" key="3">
    <source>
        <dbReference type="SAM" id="Coils"/>
    </source>
</evidence>
<dbReference type="OrthoDB" id="128924at2759"/>
<dbReference type="Gene3D" id="1.20.5.170">
    <property type="match status" value="1"/>
</dbReference>
<dbReference type="PANTHER" id="PTHR19269">
    <property type="entry name" value="TROPOMYOSIN"/>
    <property type="match status" value="1"/>
</dbReference>
<evidence type="ECO:0008006" key="6">
    <source>
        <dbReference type="Google" id="ProtNLM"/>
    </source>
</evidence>
<evidence type="ECO:0000256" key="2">
    <source>
        <dbReference type="ARBA" id="ARBA00023054"/>
    </source>
</evidence>
<dbReference type="HOGENOM" id="CLU_1148397_0_0_1"/>
<proteinExistence type="inferred from homology"/>
<dbReference type="InParanoid" id="A7RKG4"/>
<sequence length="242" mass="29009">MEKLRAKKDEMLKKIEEFEEREKAAMKKIARLEEVIAKDKNESATLRRSCSLTEHQLDKTEDILDQKLERLVMLHKKTEQDIQMLKVLEDRELEVDNSLDRLEPSAKAAIQRQHDAEMRCMEVQRRLTLTTSELHKIRARQREKEEEVRELENRLKVGGRSIQQLVISEEKYCDKEDEFRHRIRLLKANLAATILRAEESERRCMRLERENDMVEEETRAYKKNYDMMQKELHDTLNDIECV</sequence>
<dbReference type="Pfam" id="PF00261">
    <property type="entry name" value="Tropomyosin"/>
    <property type="match status" value="1"/>
</dbReference>
<dbReference type="STRING" id="45351.A7RKG4"/>
<reference evidence="4 5" key="1">
    <citation type="journal article" date="2007" name="Science">
        <title>Sea anemone genome reveals ancestral eumetazoan gene repertoire and genomic organization.</title>
        <authorList>
            <person name="Putnam N.H."/>
            <person name="Srivastava M."/>
            <person name="Hellsten U."/>
            <person name="Dirks B."/>
            <person name="Chapman J."/>
            <person name="Salamov A."/>
            <person name="Terry A."/>
            <person name="Shapiro H."/>
            <person name="Lindquist E."/>
            <person name="Kapitonov V.V."/>
            <person name="Jurka J."/>
            <person name="Genikhovich G."/>
            <person name="Grigoriev I.V."/>
            <person name="Lucas S.M."/>
            <person name="Steele R.E."/>
            <person name="Finnerty J.R."/>
            <person name="Technau U."/>
            <person name="Martindale M.Q."/>
            <person name="Rokhsar D.S."/>
        </authorList>
    </citation>
    <scope>NUCLEOTIDE SEQUENCE [LARGE SCALE GENOMIC DNA]</scope>
    <source>
        <strain evidence="5">CH2 X CH6</strain>
    </source>
</reference>
<dbReference type="GO" id="GO:0051015">
    <property type="term" value="F:actin filament binding"/>
    <property type="evidence" value="ECO:0000318"/>
    <property type="project" value="GO_Central"/>
</dbReference>
<evidence type="ECO:0000313" key="4">
    <source>
        <dbReference type="EMBL" id="EDO47978.1"/>
    </source>
</evidence>